<dbReference type="RefSeq" id="WP_093405053.1">
    <property type="nucleotide sequence ID" value="NZ_FOVL01000001.1"/>
</dbReference>
<dbReference type="Pfam" id="PF13585">
    <property type="entry name" value="CHU_C"/>
    <property type="match status" value="1"/>
</dbReference>
<sequence length="605" mass="67654">MKPVFALLVFFLLSLPSVWAQGEVCANIEPFCAGGNQFVFENSHKDNSDQEQAEEGPYYGDLTTQPYPSWYFLQVQESGRLEFLISQTENDDGSGKILDVDFAVWGPFSPSDDICDYEMLSEENLVGSSYEPDSTERMDLGETEAGEIYVVVITNFSETQGFIKLEQVNAGQPGAGSTDCFQGGLEDEIYGCEGETVIVDGTVLFAEEYAWFVEKNGSFEEIEGETDAYLEVEEEGTYKLIVSNRFSEVIDDTVFVGFNPEPTANEPEELYICDGSQESIDLTVLNSEITTGNPPSEKLEVIYYESDEHFEEDKPIVDPGNYLKVETQDILAVIRSENGCYSDPVKVSIKVEIIQEEILAETVILCADLQGDILEDIQLGEDLGPNYEFEWFLGDEQVSTQAILVLDEIPEVDKLSLTITDLIGDCSRNFEADIMVFSAPEEVKIGIEGNDFEEGYTVTAEAIPGISPNAVYEFQMDNGPWQESNVFKNVPPGLHNITGREINGCGATTSENFDLVGYPRFFTPNSDGYNDTWKIEGDEDIRVLELFIFDRYGKLLKQLNPNGAGWDGSFGGRDLPANDYWFKLEYLDRNTGKTSIFKSHFTLKR</sequence>
<dbReference type="InterPro" id="IPR026341">
    <property type="entry name" value="T9SS_type_B"/>
</dbReference>
<dbReference type="STRING" id="287099.SAMN05660413_00337"/>
<evidence type="ECO:0000313" key="3">
    <source>
        <dbReference type="Proteomes" id="UP000199153"/>
    </source>
</evidence>
<feature type="signal peptide" evidence="1">
    <location>
        <begin position="1"/>
        <end position="20"/>
    </location>
</feature>
<dbReference type="AlphaFoldDB" id="A0A1I4XTW5"/>
<keyword evidence="3" id="KW-1185">Reference proteome</keyword>
<proteinExistence type="predicted"/>
<organism evidence="2 3">
    <name type="scientific">Salegentibacter flavus</name>
    <dbReference type="NCBI Taxonomy" id="287099"/>
    <lineage>
        <taxon>Bacteria</taxon>
        <taxon>Pseudomonadati</taxon>
        <taxon>Bacteroidota</taxon>
        <taxon>Flavobacteriia</taxon>
        <taxon>Flavobacteriales</taxon>
        <taxon>Flavobacteriaceae</taxon>
        <taxon>Salegentibacter</taxon>
    </lineage>
</organism>
<evidence type="ECO:0000313" key="2">
    <source>
        <dbReference type="EMBL" id="SFN29331.1"/>
    </source>
</evidence>
<name>A0A1I4XTW5_9FLAO</name>
<keyword evidence="1" id="KW-0732">Signal</keyword>
<gene>
    <name evidence="2" type="ORF">SAMN05660413_00337</name>
</gene>
<dbReference type="Proteomes" id="UP000199153">
    <property type="component" value="Unassembled WGS sequence"/>
</dbReference>
<dbReference type="NCBIfam" id="TIGR04131">
    <property type="entry name" value="Bac_Flav_CTERM"/>
    <property type="match status" value="1"/>
</dbReference>
<dbReference type="OrthoDB" id="9765926at2"/>
<dbReference type="EMBL" id="FOVL01000001">
    <property type="protein sequence ID" value="SFN29331.1"/>
    <property type="molecule type" value="Genomic_DNA"/>
</dbReference>
<protein>
    <submittedName>
        <fullName evidence="2">Gliding motility-associated C-terminal domain-containing protein</fullName>
    </submittedName>
</protein>
<evidence type="ECO:0000256" key="1">
    <source>
        <dbReference type="SAM" id="SignalP"/>
    </source>
</evidence>
<feature type="chain" id="PRO_5011527290" evidence="1">
    <location>
        <begin position="21"/>
        <end position="605"/>
    </location>
</feature>
<reference evidence="2 3" key="1">
    <citation type="submission" date="2016-10" db="EMBL/GenBank/DDBJ databases">
        <authorList>
            <person name="de Groot N.N."/>
        </authorList>
    </citation>
    <scope>NUCLEOTIDE SEQUENCE [LARGE SCALE GENOMIC DNA]</scope>
    <source>
        <strain evidence="2 3">DSM 17794</strain>
    </source>
</reference>
<accession>A0A1I4XTW5</accession>